<proteinExistence type="predicted"/>
<keyword evidence="2" id="KW-1185">Reference proteome</keyword>
<reference evidence="1 2" key="1">
    <citation type="journal article" date="2022" name="Hortic Res">
        <title>A haplotype resolved chromosomal level avocado genome allows analysis of novel avocado genes.</title>
        <authorList>
            <person name="Nath O."/>
            <person name="Fletcher S.J."/>
            <person name="Hayward A."/>
            <person name="Shaw L.M."/>
            <person name="Masouleh A.K."/>
            <person name="Furtado A."/>
            <person name="Henry R.J."/>
            <person name="Mitter N."/>
        </authorList>
    </citation>
    <scope>NUCLEOTIDE SEQUENCE [LARGE SCALE GENOMIC DNA]</scope>
    <source>
        <strain evidence="2">cv. Hass</strain>
    </source>
</reference>
<dbReference type="EMBL" id="CM056809">
    <property type="protein sequence ID" value="KAJ8648707.1"/>
    <property type="molecule type" value="Genomic_DNA"/>
</dbReference>
<evidence type="ECO:0000313" key="2">
    <source>
        <dbReference type="Proteomes" id="UP001234297"/>
    </source>
</evidence>
<dbReference type="Proteomes" id="UP001234297">
    <property type="component" value="Chromosome 1"/>
</dbReference>
<sequence length="190" mass="21121">MLEKAPQVDVWSVDSVLNSKNLSKGSISTGLRAYPLVGNLPDFIKNRHRILEWLTEIVIEHPTNTVTFRRPGKVQGIITANPMNVEHMLKTNFENYPEGERSTALLHDFLGTGIFNSDGETWKLQIGDTKWSVAEESPTYAYAIVFSGYGSPLSPVVSVDIEVGCFGDIVEEEEGFTVFYFRENPGCCAA</sequence>
<evidence type="ECO:0000313" key="1">
    <source>
        <dbReference type="EMBL" id="KAJ8648707.1"/>
    </source>
</evidence>
<comment type="caution">
    <text evidence="1">The sequence shown here is derived from an EMBL/GenBank/DDBJ whole genome shotgun (WGS) entry which is preliminary data.</text>
</comment>
<organism evidence="1 2">
    <name type="scientific">Persea americana</name>
    <name type="common">Avocado</name>
    <dbReference type="NCBI Taxonomy" id="3435"/>
    <lineage>
        <taxon>Eukaryota</taxon>
        <taxon>Viridiplantae</taxon>
        <taxon>Streptophyta</taxon>
        <taxon>Embryophyta</taxon>
        <taxon>Tracheophyta</taxon>
        <taxon>Spermatophyta</taxon>
        <taxon>Magnoliopsida</taxon>
        <taxon>Magnoliidae</taxon>
        <taxon>Laurales</taxon>
        <taxon>Lauraceae</taxon>
        <taxon>Persea</taxon>
    </lineage>
</organism>
<name>A0ACC2MUU8_PERAE</name>
<accession>A0ACC2MUU8</accession>
<protein>
    <submittedName>
        <fullName evidence="1">Uncharacterized protein</fullName>
    </submittedName>
</protein>
<gene>
    <name evidence="1" type="ORF">MRB53_001730</name>
</gene>